<dbReference type="InterPro" id="IPR000073">
    <property type="entry name" value="AB_hydrolase_1"/>
</dbReference>
<dbReference type="InterPro" id="IPR029058">
    <property type="entry name" value="AB_hydrolase_fold"/>
</dbReference>
<proteinExistence type="predicted"/>
<dbReference type="InterPro" id="IPR050228">
    <property type="entry name" value="Carboxylesterase_BioH"/>
</dbReference>
<protein>
    <submittedName>
        <fullName evidence="2">Alpha/beta hydrolase</fullName>
    </submittedName>
</protein>
<organism evidence="2 3">
    <name type="scientific">Microbispora maris</name>
    <dbReference type="NCBI Taxonomy" id="3144104"/>
    <lineage>
        <taxon>Bacteria</taxon>
        <taxon>Bacillati</taxon>
        <taxon>Actinomycetota</taxon>
        <taxon>Actinomycetes</taxon>
        <taxon>Streptosporangiales</taxon>
        <taxon>Streptosporangiaceae</taxon>
        <taxon>Microbispora</taxon>
    </lineage>
</organism>
<dbReference type="Gene3D" id="3.40.50.1820">
    <property type="entry name" value="alpha/beta hydrolase"/>
    <property type="match status" value="1"/>
</dbReference>
<feature type="domain" description="AB hydrolase-1" evidence="1">
    <location>
        <begin position="22"/>
        <end position="249"/>
    </location>
</feature>
<name>A0ABV0AQ12_9ACTN</name>
<gene>
    <name evidence="2" type="ORF">AAH991_19790</name>
</gene>
<dbReference type="Proteomes" id="UP001447516">
    <property type="component" value="Unassembled WGS sequence"/>
</dbReference>
<dbReference type="Pfam" id="PF12697">
    <property type="entry name" value="Abhydrolase_6"/>
    <property type="match status" value="1"/>
</dbReference>
<dbReference type="PANTHER" id="PTHR43194:SF5">
    <property type="entry name" value="PIMELOYL-[ACYL-CARRIER PROTEIN] METHYL ESTER ESTERASE"/>
    <property type="match status" value="1"/>
</dbReference>
<sequence>MKEITVGTARVPYRVMGEGRPLVLVHGGNPGSRSWDGVAGAFADTGTVVLPDLSGSDAARDDGGELTIELLAEQLAAVIDDLGEGPADVAGHSMGALVSAALAAVRPDLVRHLVLVAGLAGPGDEYFRNALTLWRDLAGDAAAFARYTMLIAFSPEHLNSIGRAAVEELATAYRANADRLRQIDLALRMDVRGLLPRVQAPTLVIGCARDALVPVENTRELAAAIPGASYEELDSGHIVTAERPEEFVRLVRDFIGRQPEISALG</sequence>
<accession>A0ABV0AQ12</accession>
<dbReference type="SUPFAM" id="SSF53474">
    <property type="entry name" value="alpha/beta-Hydrolases"/>
    <property type="match status" value="1"/>
</dbReference>
<dbReference type="PRINTS" id="PR00111">
    <property type="entry name" value="ABHYDROLASE"/>
</dbReference>
<comment type="caution">
    <text evidence="2">The sequence shown here is derived from an EMBL/GenBank/DDBJ whole genome shotgun (WGS) entry which is preliminary data.</text>
</comment>
<evidence type="ECO:0000313" key="2">
    <source>
        <dbReference type="EMBL" id="MEN3537364.1"/>
    </source>
</evidence>
<keyword evidence="3" id="KW-1185">Reference proteome</keyword>
<dbReference type="GO" id="GO:0016787">
    <property type="term" value="F:hydrolase activity"/>
    <property type="evidence" value="ECO:0007669"/>
    <property type="project" value="UniProtKB-KW"/>
</dbReference>
<reference evidence="2 3" key="1">
    <citation type="submission" date="2024-05" db="EMBL/GenBank/DDBJ databases">
        <title>Microbispora sp.ZYX-F-249.</title>
        <authorList>
            <person name="Xie H."/>
        </authorList>
    </citation>
    <scope>NUCLEOTIDE SEQUENCE [LARGE SCALE GENOMIC DNA]</scope>
    <source>
        <strain evidence="2 3">ZYX-F-249</strain>
    </source>
</reference>
<evidence type="ECO:0000313" key="3">
    <source>
        <dbReference type="Proteomes" id="UP001447516"/>
    </source>
</evidence>
<keyword evidence="2" id="KW-0378">Hydrolase</keyword>
<dbReference type="PANTHER" id="PTHR43194">
    <property type="entry name" value="HYDROLASE ALPHA/BETA FOLD FAMILY"/>
    <property type="match status" value="1"/>
</dbReference>
<dbReference type="EMBL" id="JBDJAW010000015">
    <property type="protein sequence ID" value="MEN3537364.1"/>
    <property type="molecule type" value="Genomic_DNA"/>
</dbReference>
<evidence type="ECO:0000259" key="1">
    <source>
        <dbReference type="Pfam" id="PF12697"/>
    </source>
</evidence>
<dbReference type="RefSeq" id="WP_346227339.1">
    <property type="nucleotide sequence ID" value="NZ_JBDJAW010000015.1"/>
</dbReference>